<protein>
    <recommendedName>
        <fullName evidence="2">Methyltransferase small domain-containing protein</fullName>
    </recommendedName>
</protein>
<dbReference type="PANTHER" id="PTHR31223:SF70">
    <property type="entry name" value="LOG FAMILY PROTEIN YJL055W"/>
    <property type="match status" value="1"/>
</dbReference>
<dbReference type="InterPro" id="IPR029063">
    <property type="entry name" value="SAM-dependent_MTases_sf"/>
</dbReference>
<organism evidence="3 4">
    <name type="scientific">Candidatus Kaiserbacteria bacterium CG10_big_fil_rev_8_21_14_0_10_47_16</name>
    <dbReference type="NCBI Taxonomy" id="1974608"/>
    <lineage>
        <taxon>Bacteria</taxon>
        <taxon>Candidatus Kaiseribacteriota</taxon>
    </lineage>
</organism>
<dbReference type="GO" id="GO:0016799">
    <property type="term" value="F:hydrolase activity, hydrolyzing N-glycosyl compounds"/>
    <property type="evidence" value="ECO:0007669"/>
    <property type="project" value="TreeGrafter"/>
</dbReference>
<dbReference type="PANTHER" id="PTHR31223">
    <property type="entry name" value="LOG FAMILY PROTEIN YJL055W"/>
    <property type="match status" value="1"/>
</dbReference>
<dbReference type="EMBL" id="PFBI01000006">
    <property type="protein sequence ID" value="PIR84376.1"/>
    <property type="molecule type" value="Genomic_DNA"/>
</dbReference>
<dbReference type="CDD" id="cd02440">
    <property type="entry name" value="AdoMet_MTases"/>
    <property type="match status" value="1"/>
</dbReference>
<dbReference type="Proteomes" id="UP000229344">
    <property type="component" value="Unassembled WGS sequence"/>
</dbReference>
<dbReference type="GO" id="GO:0009691">
    <property type="term" value="P:cytokinin biosynthetic process"/>
    <property type="evidence" value="ECO:0007669"/>
    <property type="project" value="TreeGrafter"/>
</dbReference>
<dbReference type="AlphaFoldDB" id="A0A2H0UFC7"/>
<evidence type="ECO:0000313" key="3">
    <source>
        <dbReference type="EMBL" id="PIR84376.1"/>
    </source>
</evidence>
<accession>A0A2H0UFC7</accession>
<evidence type="ECO:0000313" key="4">
    <source>
        <dbReference type="Proteomes" id="UP000229344"/>
    </source>
</evidence>
<proteinExistence type="inferred from homology"/>
<dbReference type="GO" id="GO:0005829">
    <property type="term" value="C:cytosol"/>
    <property type="evidence" value="ECO:0007669"/>
    <property type="project" value="TreeGrafter"/>
</dbReference>
<dbReference type="InterPro" id="IPR007848">
    <property type="entry name" value="Small_mtfrase_dom"/>
</dbReference>
<dbReference type="Pfam" id="PF03641">
    <property type="entry name" value="Lysine_decarbox"/>
    <property type="match status" value="1"/>
</dbReference>
<dbReference type="GO" id="GO:0008168">
    <property type="term" value="F:methyltransferase activity"/>
    <property type="evidence" value="ECO:0007669"/>
    <property type="project" value="InterPro"/>
</dbReference>
<dbReference type="InterPro" id="IPR031100">
    <property type="entry name" value="LOG_fam"/>
</dbReference>
<feature type="domain" description="Methyltransferase small" evidence="2">
    <location>
        <begin position="246"/>
        <end position="399"/>
    </location>
</feature>
<dbReference type="Gene3D" id="3.40.50.150">
    <property type="entry name" value="Vaccinia Virus protein VP39"/>
    <property type="match status" value="1"/>
</dbReference>
<name>A0A2H0UFC7_9BACT</name>
<comment type="caution">
    <text evidence="3">The sequence shown here is derived from an EMBL/GenBank/DDBJ whole genome shotgun (WGS) entry which is preliminary data.</text>
</comment>
<dbReference type="Pfam" id="PF05175">
    <property type="entry name" value="MTS"/>
    <property type="match status" value="1"/>
</dbReference>
<evidence type="ECO:0000256" key="1">
    <source>
        <dbReference type="ARBA" id="ARBA00006763"/>
    </source>
</evidence>
<dbReference type="Gene3D" id="3.40.50.450">
    <property type="match status" value="1"/>
</dbReference>
<evidence type="ECO:0000259" key="2">
    <source>
        <dbReference type="Pfam" id="PF05175"/>
    </source>
</evidence>
<sequence length="442" mass="50118">MISVEEKKKLGFKYHVTLMCSGNDTENEKYLRDATSIAKGIAQRDFVLVNGASKAGLMGVTGRVAYEAGGEVYGVGLKDYEAEIYPWFSNWEGFSSYNLRIRRLTDLADVFIALAGGLGTLHEVLDVHINQFLGKENRPVIIVSPMAELYKDLCNRVKEEGLYWDKLPEHIYYAKDAEEALSMLDKITAEYDEVGYINKSYYPALSSEGIYENMKQYDEKFNILYADREWVVYPDVYPPNRFRSSLTFAKHITKDLCKDKVIFDIGCGPGNLGILGALNGAKKVISVDINPAAVANTKENVARFKLKNVDVREGSVFTAVGQEKANVIFFHPPFHQEKIKDNHTRLMNSVSTDGFNVLDRFFENVEEYLKPQGRIYLGFSNKDKNSLTHLDKLTKKYDVSIVAHEFVGSSADYRLYDIQPRKEKSSKLLSLFSLKKEATKEV</sequence>
<gene>
    <name evidence="3" type="ORF">COU16_02180</name>
</gene>
<comment type="similarity">
    <text evidence="1">Belongs to the LOG family.</text>
</comment>
<reference evidence="4" key="1">
    <citation type="submission" date="2017-09" db="EMBL/GenBank/DDBJ databases">
        <title>Depth-based differentiation of microbial function through sediment-hosted aquifers and enrichment of novel symbionts in the deep terrestrial subsurface.</title>
        <authorList>
            <person name="Probst A.J."/>
            <person name="Ladd B."/>
            <person name="Jarett J.K."/>
            <person name="Geller-Mcgrath D.E."/>
            <person name="Sieber C.M.K."/>
            <person name="Emerson J.B."/>
            <person name="Anantharaman K."/>
            <person name="Thomas B.C."/>
            <person name="Malmstrom R."/>
            <person name="Stieglmeier M."/>
            <person name="Klingl A."/>
            <person name="Woyke T."/>
            <person name="Ryan C.M."/>
            <person name="Banfield J.F."/>
        </authorList>
    </citation>
    <scope>NUCLEOTIDE SEQUENCE [LARGE SCALE GENOMIC DNA]</scope>
</reference>
<dbReference type="SUPFAM" id="SSF53335">
    <property type="entry name" value="S-adenosyl-L-methionine-dependent methyltransferases"/>
    <property type="match status" value="1"/>
</dbReference>
<dbReference type="SUPFAM" id="SSF102405">
    <property type="entry name" value="MCP/YpsA-like"/>
    <property type="match status" value="1"/>
</dbReference>